<reference evidence="2 3" key="1">
    <citation type="submission" date="2020-07" db="EMBL/GenBank/DDBJ databases">
        <title>Bacterium isolated from marien macroalgae.</title>
        <authorList>
            <person name="Zhu K."/>
            <person name="Lu D."/>
            <person name="Du Z."/>
        </authorList>
    </citation>
    <scope>NUCLEOTIDE SEQUENCE [LARGE SCALE GENOMIC DNA]</scope>
    <source>
        <strain evidence="2 3">3-1745</strain>
    </source>
</reference>
<dbReference type="RefSeq" id="WP_181738084.1">
    <property type="nucleotide sequence ID" value="NZ_JACEMT010000041.1"/>
</dbReference>
<comment type="caution">
    <text evidence="2">The sequence shown here is derived from an EMBL/GenBank/DDBJ whole genome shotgun (WGS) entry which is preliminary data.</text>
</comment>
<sequence>MNAPVTATIEADHADDLEPCPTQQAEQCSRLWASALALYLQDAIRHATGGKKPFNVPDYELEAAFDDVCRLGPMTRHLCQMTGTDPEWLQDQFKQAVLEIRDGERTLGKARR</sequence>
<organism evidence="2 3">
    <name type="scientific">Marinobacterium marinum</name>
    <dbReference type="NCBI Taxonomy" id="2756129"/>
    <lineage>
        <taxon>Bacteria</taxon>
        <taxon>Pseudomonadati</taxon>
        <taxon>Pseudomonadota</taxon>
        <taxon>Gammaproteobacteria</taxon>
        <taxon>Oceanospirillales</taxon>
        <taxon>Oceanospirillaceae</taxon>
        <taxon>Marinobacterium</taxon>
    </lineage>
</organism>
<dbReference type="Proteomes" id="UP000538931">
    <property type="component" value="Unassembled WGS sequence"/>
</dbReference>
<name>A0A7W2ABU3_9GAMM</name>
<keyword evidence="3" id="KW-1185">Reference proteome</keyword>
<dbReference type="EMBL" id="JACEMT010000041">
    <property type="protein sequence ID" value="MBA4501837.1"/>
    <property type="molecule type" value="Genomic_DNA"/>
</dbReference>
<evidence type="ECO:0000256" key="1">
    <source>
        <dbReference type="SAM" id="MobiDB-lite"/>
    </source>
</evidence>
<gene>
    <name evidence="2" type="ORF">H1S06_05605</name>
</gene>
<feature type="region of interest" description="Disordered" evidence="1">
    <location>
        <begin position="1"/>
        <end position="20"/>
    </location>
</feature>
<dbReference type="AlphaFoldDB" id="A0A7W2ABU3"/>
<evidence type="ECO:0000313" key="3">
    <source>
        <dbReference type="Proteomes" id="UP000538931"/>
    </source>
</evidence>
<accession>A0A7W2ABU3</accession>
<protein>
    <submittedName>
        <fullName evidence="2">Uncharacterized protein</fullName>
    </submittedName>
</protein>
<proteinExistence type="predicted"/>
<evidence type="ECO:0000313" key="2">
    <source>
        <dbReference type="EMBL" id="MBA4501837.1"/>
    </source>
</evidence>